<reference evidence="1" key="1">
    <citation type="submission" date="2020-10" db="EMBL/GenBank/DDBJ databases">
        <title>Taxonomic study of unclassified bacteria belonging to the class Ktedonobacteria.</title>
        <authorList>
            <person name="Yabe S."/>
            <person name="Wang C.M."/>
            <person name="Zheng Y."/>
            <person name="Sakai Y."/>
            <person name="Cavaletti L."/>
            <person name="Monciardini P."/>
            <person name="Donadio S."/>
        </authorList>
    </citation>
    <scope>NUCLEOTIDE SEQUENCE</scope>
    <source>
        <strain evidence="1">ID150040</strain>
    </source>
</reference>
<sequence length="53" mass="6083">MGRRDEAVKRSIDEESENDGEVVRSIARKDVLDNETIGQWRMGMFMIALSLVQ</sequence>
<name>A0A8J3IIB8_9CHLR</name>
<evidence type="ECO:0000313" key="1">
    <source>
        <dbReference type="EMBL" id="GHO92968.1"/>
    </source>
</evidence>
<dbReference type="EMBL" id="BNJK01000001">
    <property type="protein sequence ID" value="GHO92968.1"/>
    <property type="molecule type" value="Genomic_DNA"/>
</dbReference>
<accession>A0A8J3IIB8</accession>
<dbReference type="Proteomes" id="UP000597444">
    <property type="component" value="Unassembled WGS sequence"/>
</dbReference>
<proteinExistence type="predicted"/>
<protein>
    <submittedName>
        <fullName evidence="1">Uncharacterized protein</fullName>
    </submittedName>
</protein>
<evidence type="ECO:0000313" key="2">
    <source>
        <dbReference type="Proteomes" id="UP000597444"/>
    </source>
</evidence>
<gene>
    <name evidence="1" type="ORF">KSF_030160</name>
</gene>
<organism evidence="1 2">
    <name type="scientific">Reticulibacter mediterranei</name>
    <dbReference type="NCBI Taxonomy" id="2778369"/>
    <lineage>
        <taxon>Bacteria</taxon>
        <taxon>Bacillati</taxon>
        <taxon>Chloroflexota</taxon>
        <taxon>Ktedonobacteria</taxon>
        <taxon>Ktedonobacterales</taxon>
        <taxon>Reticulibacteraceae</taxon>
        <taxon>Reticulibacter</taxon>
    </lineage>
</organism>
<comment type="caution">
    <text evidence="1">The sequence shown here is derived from an EMBL/GenBank/DDBJ whole genome shotgun (WGS) entry which is preliminary data.</text>
</comment>
<keyword evidence="2" id="KW-1185">Reference proteome</keyword>
<dbReference type="AlphaFoldDB" id="A0A8J3IIB8"/>